<dbReference type="EC" id="6.1.1.2" evidence="2 9"/>
<keyword evidence="6 10" id="KW-0648">Protein biosynthesis</keyword>
<dbReference type="PRINTS" id="PR01039">
    <property type="entry name" value="TRNASYNTHTRP"/>
</dbReference>
<reference evidence="11" key="1">
    <citation type="submission" date="2020-04" db="EMBL/GenBank/DDBJ databases">
        <authorList>
            <person name="Zhang T."/>
        </authorList>
    </citation>
    <scope>NUCLEOTIDE SEQUENCE</scope>
    <source>
        <strain evidence="11">HKST-UBA17</strain>
    </source>
</reference>
<organism evidence="11 12">
    <name type="scientific">Candidatus Dojkabacteria bacterium</name>
    <dbReference type="NCBI Taxonomy" id="2099670"/>
    <lineage>
        <taxon>Bacteria</taxon>
        <taxon>Candidatus Dojkabacteria</taxon>
    </lineage>
</organism>
<dbReference type="PANTHER" id="PTHR43766">
    <property type="entry name" value="TRYPTOPHAN--TRNA LIGASE, MITOCHONDRIAL"/>
    <property type="match status" value="1"/>
</dbReference>
<evidence type="ECO:0000256" key="9">
    <source>
        <dbReference type="NCBIfam" id="TIGR00233"/>
    </source>
</evidence>
<protein>
    <recommendedName>
        <fullName evidence="2 9">Tryptophan--tRNA ligase</fullName>
        <ecNumber evidence="2 9">6.1.1.2</ecNumber>
    </recommendedName>
</protein>
<dbReference type="GO" id="GO:0004830">
    <property type="term" value="F:tryptophan-tRNA ligase activity"/>
    <property type="evidence" value="ECO:0007669"/>
    <property type="project" value="UniProtKB-UniRule"/>
</dbReference>
<name>A0A955I1L6_9BACT</name>
<dbReference type="PANTHER" id="PTHR43766:SF1">
    <property type="entry name" value="TRYPTOPHAN--TRNA LIGASE, MITOCHONDRIAL"/>
    <property type="match status" value="1"/>
</dbReference>
<evidence type="ECO:0000256" key="6">
    <source>
        <dbReference type="ARBA" id="ARBA00022917"/>
    </source>
</evidence>
<dbReference type="NCBIfam" id="TIGR00233">
    <property type="entry name" value="trpS"/>
    <property type="match status" value="1"/>
</dbReference>
<dbReference type="GO" id="GO:0006436">
    <property type="term" value="P:tryptophanyl-tRNA aminoacylation"/>
    <property type="evidence" value="ECO:0007669"/>
    <property type="project" value="UniProtKB-UniRule"/>
</dbReference>
<comment type="catalytic activity">
    <reaction evidence="8">
        <text>tRNA(Trp) + L-tryptophan + ATP = L-tryptophyl-tRNA(Trp) + AMP + diphosphate + H(+)</text>
        <dbReference type="Rhea" id="RHEA:24080"/>
        <dbReference type="Rhea" id="RHEA-COMP:9671"/>
        <dbReference type="Rhea" id="RHEA-COMP:9705"/>
        <dbReference type="ChEBI" id="CHEBI:15378"/>
        <dbReference type="ChEBI" id="CHEBI:30616"/>
        <dbReference type="ChEBI" id="CHEBI:33019"/>
        <dbReference type="ChEBI" id="CHEBI:57912"/>
        <dbReference type="ChEBI" id="CHEBI:78442"/>
        <dbReference type="ChEBI" id="CHEBI:78535"/>
        <dbReference type="ChEBI" id="CHEBI:456215"/>
        <dbReference type="EC" id="6.1.1.2"/>
    </reaction>
</comment>
<evidence type="ECO:0000313" key="11">
    <source>
        <dbReference type="EMBL" id="MCA9376311.1"/>
    </source>
</evidence>
<evidence type="ECO:0000256" key="3">
    <source>
        <dbReference type="ARBA" id="ARBA00022598"/>
    </source>
</evidence>
<evidence type="ECO:0000256" key="5">
    <source>
        <dbReference type="ARBA" id="ARBA00022840"/>
    </source>
</evidence>
<dbReference type="GO" id="GO:0005524">
    <property type="term" value="F:ATP binding"/>
    <property type="evidence" value="ECO:0007669"/>
    <property type="project" value="UniProtKB-KW"/>
</dbReference>
<reference evidence="11" key="2">
    <citation type="journal article" date="2021" name="Microbiome">
        <title>Successional dynamics and alternative stable states in a saline activated sludge microbial community over 9 years.</title>
        <authorList>
            <person name="Wang Y."/>
            <person name="Ye J."/>
            <person name="Ju F."/>
            <person name="Liu L."/>
            <person name="Boyd J.A."/>
            <person name="Deng Y."/>
            <person name="Parks D.H."/>
            <person name="Jiang X."/>
            <person name="Yin X."/>
            <person name="Woodcroft B.J."/>
            <person name="Tyson G.W."/>
            <person name="Hugenholtz P."/>
            <person name="Polz M.F."/>
            <person name="Zhang T."/>
        </authorList>
    </citation>
    <scope>NUCLEOTIDE SEQUENCE</scope>
    <source>
        <strain evidence="11">HKST-UBA17</strain>
    </source>
</reference>
<dbReference type="AlphaFoldDB" id="A0A955I1L6"/>
<dbReference type="Gene3D" id="3.40.50.620">
    <property type="entry name" value="HUPs"/>
    <property type="match status" value="1"/>
</dbReference>
<evidence type="ECO:0000313" key="12">
    <source>
        <dbReference type="Proteomes" id="UP000741282"/>
    </source>
</evidence>
<dbReference type="Gene3D" id="1.10.240.10">
    <property type="entry name" value="Tyrosyl-Transfer RNA Synthetase"/>
    <property type="match status" value="1"/>
</dbReference>
<dbReference type="InterPro" id="IPR002306">
    <property type="entry name" value="Trp-tRNA-ligase"/>
</dbReference>
<dbReference type="InterPro" id="IPR050203">
    <property type="entry name" value="Trp-tRNA_synthetase"/>
</dbReference>
<evidence type="ECO:0000256" key="1">
    <source>
        <dbReference type="ARBA" id="ARBA00005594"/>
    </source>
</evidence>
<keyword evidence="3 10" id="KW-0436">Ligase</keyword>
<proteinExistence type="inferred from homology"/>
<evidence type="ECO:0000256" key="7">
    <source>
        <dbReference type="ARBA" id="ARBA00023146"/>
    </source>
</evidence>
<dbReference type="CDD" id="cd00806">
    <property type="entry name" value="TrpRS_core"/>
    <property type="match status" value="1"/>
</dbReference>
<dbReference type="Pfam" id="PF00579">
    <property type="entry name" value="tRNA-synt_1b"/>
    <property type="match status" value="1"/>
</dbReference>
<gene>
    <name evidence="11" type="primary">trpS</name>
    <name evidence="11" type="ORF">KC685_00115</name>
</gene>
<dbReference type="InterPro" id="IPR002305">
    <property type="entry name" value="aa-tRNA-synth_Ic"/>
</dbReference>
<keyword evidence="4 10" id="KW-0547">Nucleotide-binding</keyword>
<evidence type="ECO:0000256" key="10">
    <source>
        <dbReference type="RuleBase" id="RU363036"/>
    </source>
</evidence>
<dbReference type="Proteomes" id="UP000741282">
    <property type="component" value="Unassembled WGS sequence"/>
</dbReference>
<evidence type="ECO:0000256" key="2">
    <source>
        <dbReference type="ARBA" id="ARBA00013161"/>
    </source>
</evidence>
<accession>A0A955I1L6</accession>
<comment type="similarity">
    <text evidence="1 10">Belongs to the class-I aminoacyl-tRNA synthetase family.</text>
</comment>
<dbReference type="FunFam" id="1.10.240.10:FF:000005">
    <property type="entry name" value="Tryptophan--tRNA ligase"/>
    <property type="match status" value="1"/>
</dbReference>
<dbReference type="EMBL" id="JAGQLN010000001">
    <property type="protein sequence ID" value="MCA9376311.1"/>
    <property type="molecule type" value="Genomic_DNA"/>
</dbReference>
<evidence type="ECO:0000256" key="4">
    <source>
        <dbReference type="ARBA" id="ARBA00022741"/>
    </source>
</evidence>
<dbReference type="SUPFAM" id="SSF52374">
    <property type="entry name" value="Nucleotidylyl transferase"/>
    <property type="match status" value="1"/>
</dbReference>
<sequence length="324" mass="35965">MKKRVLTGDRATGSSYVIGAYIGTLKNRLDMQDEYDTFIFSADYHSLTTDLDDSKKLAKNAIELVKTQISIGIDPEKVTFYRQSKVPATFELHVILSMMTQMAELERQPALKEKLAQGKKLTYGLMGYPVLMAADILVVDSDLVPVAKDQEAHVEMASDLAKIFNRKFGKTIKVPAGLIGEVVIGLDGKGKSGKSTGGIFFSDSTEEVRKKVMSMYTDPNRIKATDPGTVDGNPVFIYHDYFNPNVEEVNDLKERYTKGTVGDVEVKEKLFRAVEAFLEPIREKKSEIDALGDDHILDILKKGEDKVNPVAEAVLDRVRGAMGF</sequence>
<dbReference type="GO" id="GO:0005829">
    <property type="term" value="C:cytosol"/>
    <property type="evidence" value="ECO:0007669"/>
    <property type="project" value="TreeGrafter"/>
</dbReference>
<dbReference type="InterPro" id="IPR014729">
    <property type="entry name" value="Rossmann-like_a/b/a_fold"/>
</dbReference>
<evidence type="ECO:0000256" key="8">
    <source>
        <dbReference type="ARBA" id="ARBA00049929"/>
    </source>
</evidence>
<keyword evidence="5 10" id="KW-0067">ATP-binding</keyword>
<keyword evidence="7 10" id="KW-0030">Aminoacyl-tRNA synthetase</keyword>
<comment type="caution">
    <text evidence="11">The sequence shown here is derived from an EMBL/GenBank/DDBJ whole genome shotgun (WGS) entry which is preliminary data.</text>
</comment>